<dbReference type="Proteomes" id="UP000009168">
    <property type="component" value="Unassembled WGS sequence"/>
</dbReference>
<dbReference type="EMBL" id="GG662693">
    <property type="protein sequence ID" value="EWS74266.1"/>
    <property type="molecule type" value="Genomic_DNA"/>
</dbReference>
<organism evidence="1 2">
    <name type="scientific">Tetrahymena thermophila (strain SB210)</name>
    <dbReference type="NCBI Taxonomy" id="312017"/>
    <lineage>
        <taxon>Eukaryota</taxon>
        <taxon>Sar</taxon>
        <taxon>Alveolata</taxon>
        <taxon>Ciliophora</taxon>
        <taxon>Intramacronucleata</taxon>
        <taxon>Oligohymenophorea</taxon>
        <taxon>Hymenostomatida</taxon>
        <taxon>Tetrahymenina</taxon>
        <taxon>Tetrahymenidae</taxon>
        <taxon>Tetrahymena</taxon>
    </lineage>
</organism>
<protein>
    <submittedName>
        <fullName evidence="1">Uncharacterized protein</fullName>
    </submittedName>
</protein>
<dbReference type="RefSeq" id="XP_012653239.1">
    <property type="nucleotide sequence ID" value="XM_012797785.1"/>
</dbReference>
<gene>
    <name evidence="1" type="ORF">TTHERM_000192138</name>
</gene>
<dbReference type="KEGG" id="tet:TTHERM_000192138"/>
<dbReference type="InParanoid" id="W7XI19"/>
<dbReference type="GeneID" id="24437743"/>
<sequence>MQQPESYKNSDYKGHIGFLLDTNIKMNMEQELQNNNFQLKLQQEKIGKVFNYLNQCSRLDSSLVEYQQWYKERSQNPPSNQEIIDFIIKKSEFFFIIKYNDNQNKNIHQDFRKQEIFNVKENFQYVKLFGDIIQDFMKKESNINNVKYIPELRQQQSSIVIQAG</sequence>
<name>W7XI19_TETTS</name>
<reference evidence="2" key="1">
    <citation type="journal article" date="2006" name="PLoS Biol.">
        <title>Macronuclear genome sequence of the ciliate Tetrahymena thermophila, a model eukaryote.</title>
        <authorList>
            <person name="Eisen J.A."/>
            <person name="Coyne R.S."/>
            <person name="Wu M."/>
            <person name="Wu D."/>
            <person name="Thiagarajan M."/>
            <person name="Wortman J.R."/>
            <person name="Badger J.H."/>
            <person name="Ren Q."/>
            <person name="Amedeo P."/>
            <person name="Jones K.M."/>
            <person name="Tallon L.J."/>
            <person name="Delcher A.L."/>
            <person name="Salzberg S.L."/>
            <person name="Silva J.C."/>
            <person name="Haas B.J."/>
            <person name="Majoros W.H."/>
            <person name="Farzad M."/>
            <person name="Carlton J.M."/>
            <person name="Smith R.K. Jr."/>
            <person name="Garg J."/>
            <person name="Pearlman R.E."/>
            <person name="Karrer K.M."/>
            <person name="Sun L."/>
            <person name="Manning G."/>
            <person name="Elde N.C."/>
            <person name="Turkewitz A.P."/>
            <person name="Asai D.J."/>
            <person name="Wilkes D.E."/>
            <person name="Wang Y."/>
            <person name="Cai H."/>
            <person name="Collins K."/>
            <person name="Stewart B.A."/>
            <person name="Lee S.R."/>
            <person name="Wilamowska K."/>
            <person name="Weinberg Z."/>
            <person name="Ruzzo W.L."/>
            <person name="Wloga D."/>
            <person name="Gaertig J."/>
            <person name="Frankel J."/>
            <person name="Tsao C.-C."/>
            <person name="Gorovsky M.A."/>
            <person name="Keeling P.J."/>
            <person name="Waller R.F."/>
            <person name="Patron N.J."/>
            <person name="Cherry J.M."/>
            <person name="Stover N.A."/>
            <person name="Krieger C.J."/>
            <person name="del Toro C."/>
            <person name="Ryder H.F."/>
            <person name="Williamson S.C."/>
            <person name="Barbeau R.A."/>
            <person name="Hamilton E.P."/>
            <person name="Orias E."/>
        </authorList>
    </citation>
    <scope>NUCLEOTIDE SEQUENCE [LARGE SCALE GENOMIC DNA]</scope>
    <source>
        <strain evidence="2">SB210</strain>
    </source>
</reference>
<keyword evidence="2" id="KW-1185">Reference proteome</keyword>
<evidence type="ECO:0000313" key="2">
    <source>
        <dbReference type="Proteomes" id="UP000009168"/>
    </source>
</evidence>
<evidence type="ECO:0000313" key="1">
    <source>
        <dbReference type="EMBL" id="EWS74266.1"/>
    </source>
</evidence>
<proteinExistence type="predicted"/>
<dbReference type="AlphaFoldDB" id="W7XI19"/>
<accession>W7XI19</accession>